<organism evidence="1 2">
    <name type="scientific">Halorientalis brevis</name>
    <dbReference type="NCBI Taxonomy" id="1126241"/>
    <lineage>
        <taxon>Archaea</taxon>
        <taxon>Methanobacteriati</taxon>
        <taxon>Methanobacteriota</taxon>
        <taxon>Stenosarchaea group</taxon>
        <taxon>Halobacteria</taxon>
        <taxon>Halobacteriales</taxon>
        <taxon>Haloarculaceae</taxon>
        <taxon>Halorientalis</taxon>
    </lineage>
</organism>
<dbReference type="RefSeq" id="WP_247375109.1">
    <property type="nucleotide sequence ID" value="NZ_JALLGV010000001.1"/>
</dbReference>
<dbReference type="Gene3D" id="3.40.50.12780">
    <property type="entry name" value="N-terminal domain of ligase-like"/>
    <property type="match status" value="1"/>
</dbReference>
<accession>A0ABD6CCE2</accession>
<protein>
    <recommendedName>
        <fullName evidence="3">Acetyl-CoA synthetase</fullName>
    </recommendedName>
</protein>
<evidence type="ECO:0000313" key="2">
    <source>
        <dbReference type="Proteomes" id="UP001597119"/>
    </source>
</evidence>
<evidence type="ECO:0008006" key="3">
    <source>
        <dbReference type="Google" id="ProtNLM"/>
    </source>
</evidence>
<comment type="caution">
    <text evidence="1">The sequence shown here is derived from an EMBL/GenBank/DDBJ whole genome shotgun (WGS) entry which is preliminary data.</text>
</comment>
<dbReference type="EMBL" id="JBHUDJ010000003">
    <property type="protein sequence ID" value="MFD1587108.1"/>
    <property type="molecule type" value="Genomic_DNA"/>
</dbReference>
<gene>
    <name evidence="1" type="ORF">ACFR9U_08935</name>
</gene>
<name>A0ABD6CCE2_9EURY</name>
<evidence type="ECO:0000313" key="1">
    <source>
        <dbReference type="EMBL" id="MFD1587108.1"/>
    </source>
</evidence>
<keyword evidence="2" id="KW-1185">Reference proteome</keyword>
<dbReference type="Proteomes" id="UP001597119">
    <property type="component" value="Unassembled WGS sequence"/>
</dbReference>
<dbReference type="SUPFAM" id="SSF56801">
    <property type="entry name" value="Acetyl-CoA synthetase-like"/>
    <property type="match status" value="1"/>
</dbReference>
<dbReference type="AlphaFoldDB" id="A0ABD6CCE2"/>
<sequence length="234" mass="24804">MDVIGDLVARERRRKEPLVYSDASQPYTAHKFCTDAWKAASLFRYHGVGPGRQVAIVDDATPQTLLAFFGAALLGAPVRFGDPLEADARLVIGPAATVTDWEPTPGTKRVAYGGQSDDPEVIHFERDVWSENPTMPPDRVDADADLLVTDGETYSHDHLLAATEQVVAETDLSADDEVAVRSSLTQPGTLVAGVLAPLSVDATILVPGADRTGTVAVTADDAAEARTLSPGTVL</sequence>
<dbReference type="InterPro" id="IPR042099">
    <property type="entry name" value="ANL_N_sf"/>
</dbReference>
<reference evidence="1 2" key="1">
    <citation type="journal article" date="2019" name="Int. J. Syst. Evol. Microbiol.">
        <title>The Global Catalogue of Microorganisms (GCM) 10K type strain sequencing project: providing services to taxonomists for standard genome sequencing and annotation.</title>
        <authorList>
            <consortium name="The Broad Institute Genomics Platform"/>
            <consortium name="The Broad Institute Genome Sequencing Center for Infectious Disease"/>
            <person name="Wu L."/>
            <person name="Ma J."/>
        </authorList>
    </citation>
    <scope>NUCLEOTIDE SEQUENCE [LARGE SCALE GENOMIC DNA]</scope>
    <source>
        <strain evidence="1 2">CGMCC 1.12125</strain>
    </source>
</reference>
<proteinExistence type="predicted"/>